<dbReference type="InterPro" id="IPR051690">
    <property type="entry name" value="PseI-like"/>
</dbReference>
<dbReference type="PROSITE" id="PS50844">
    <property type="entry name" value="AFP_LIKE"/>
    <property type="match status" value="1"/>
</dbReference>
<dbReference type="Gene3D" id="3.90.1210.10">
    <property type="entry name" value="Antifreeze-like/N-acetylneuraminic acid synthase C-terminal domain"/>
    <property type="match status" value="1"/>
</dbReference>
<dbReference type="InterPro" id="IPR013974">
    <property type="entry name" value="SAF"/>
</dbReference>
<accession>A0A0L6W4U1</accession>
<proteinExistence type="predicted"/>
<dbReference type="InterPro" id="IPR036732">
    <property type="entry name" value="AFP_Neu5c_C_sf"/>
</dbReference>
<protein>
    <submittedName>
        <fullName evidence="2">N-acetylneuraminate synthase</fullName>
    </submittedName>
</protein>
<keyword evidence="3" id="KW-1185">Reference proteome</keyword>
<name>A0A0L6W4U1_9FIRM</name>
<dbReference type="GO" id="GO:0016051">
    <property type="term" value="P:carbohydrate biosynthetic process"/>
    <property type="evidence" value="ECO:0007669"/>
    <property type="project" value="InterPro"/>
</dbReference>
<reference evidence="3" key="1">
    <citation type="submission" date="2015-07" db="EMBL/GenBank/DDBJ databases">
        <title>Complete Genome of Thermincola ferriacetica strain Z-0001T.</title>
        <authorList>
            <person name="Lusk B."/>
            <person name="Badalamenti J.P."/>
            <person name="Parameswaran P."/>
            <person name="Bond D.R."/>
            <person name="Torres C.I."/>
        </authorList>
    </citation>
    <scope>NUCLEOTIDE SEQUENCE [LARGE SCALE GENOMIC DNA]</scope>
    <source>
        <strain evidence="3">Z-0001</strain>
    </source>
</reference>
<feature type="domain" description="AFP-like" evidence="1">
    <location>
        <begin position="277"/>
        <end position="335"/>
    </location>
</feature>
<dbReference type="Gene3D" id="3.20.20.70">
    <property type="entry name" value="Aldolase class I"/>
    <property type="match status" value="1"/>
</dbReference>
<dbReference type="GO" id="GO:0047444">
    <property type="term" value="F:N-acylneuraminate-9-phosphate synthase activity"/>
    <property type="evidence" value="ECO:0007669"/>
    <property type="project" value="TreeGrafter"/>
</dbReference>
<dbReference type="InterPro" id="IPR006190">
    <property type="entry name" value="SAF_AFP_Neu5Ac"/>
</dbReference>
<dbReference type="InterPro" id="IPR057736">
    <property type="entry name" value="SAF_PseI/NeuA/NeuB"/>
</dbReference>
<dbReference type="InterPro" id="IPR013132">
    <property type="entry name" value="PseI/NeuA/B-like_N"/>
</dbReference>
<dbReference type="Proteomes" id="UP000037175">
    <property type="component" value="Unassembled WGS sequence"/>
</dbReference>
<dbReference type="CDD" id="cd11615">
    <property type="entry name" value="SAF_NeuB_like"/>
    <property type="match status" value="1"/>
</dbReference>
<dbReference type="Pfam" id="PF03102">
    <property type="entry name" value="NeuB"/>
    <property type="match status" value="1"/>
</dbReference>
<gene>
    <name evidence="2" type="ORF">Tfer_1255</name>
</gene>
<dbReference type="SUPFAM" id="SSF51269">
    <property type="entry name" value="AFP III-like domain"/>
    <property type="match status" value="1"/>
</dbReference>
<evidence type="ECO:0000313" key="2">
    <source>
        <dbReference type="EMBL" id="KNZ70114.1"/>
    </source>
</evidence>
<evidence type="ECO:0000259" key="1">
    <source>
        <dbReference type="PROSITE" id="PS50844"/>
    </source>
</evidence>
<evidence type="ECO:0000313" key="3">
    <source>
        <dbReference type="Proteomes" id="UP000037175"/>
    </source>
</evidence>
<dbReference type="EMBL" id="LGTE01000006">
    <property type="protein sequence ID" value="KNZ70114.1"/>
    <property type="molecule type" value="Genomic_DNA"/>
</dbReference>
<dbReference type="Pfam" id="PF08666">
    <property type="entry name" value="SAF"/>
    <property type="match status" value="1"/>
</dbReference>
<dbReference type="RefSeq" id="WP_052217329.1">
    <property type="nucleotide sequence ID" value="NZ_LGTE01000006.1"/>
</dbReference>
<dbReference type="AlphaFoldDB" id="A0A0L6W4U1"/>
<dbReference type="SUPFAM" id="SSF51569">
    <property type="entry name" value="Aldolase"/>
    <property type="match status" value="1"/>
</dbReference>
<dbReference type="SMART" id="SM00858">
    <property type="entry name" value="SAF"/>
    <property type="match status" value="1"/>
</dbReference>
<dbReference type="PANTHER" id="PTHR42966:SF1">
    <property type="entry name" value="SIALIC ACID SYNTHASE"/>
    <property type="match status" value="1"/>
</dbReference>
<sequence length="337" mass="37200">MGVKIIAEIGVNHNGSRDLAGKLLQAAKECGVDAVKIQVFKPEDMVLVSADKARYQKETAPEFKTQFDMLKQYELAYEDILFIRDLCRKLDLELIATPFDFASLEMIKKIGLEAIKVSSGDLTNIPLLQRINDTGQKVIISTGMAGLAEVEEAVSVFNDKSKVTLLHCTSNYPAKKENVNLRAMISLRHAFRLPVGYSDHTEGIEIAVAAAALGAEIIEKHFTLDRNLPGPDHKASLEPEEFAAMVKSIRHVEAALGDGIKRCSDDEWEVRKAARKSVVAAKEIKAGELFTENNLGLKRPGLGIHPRYYNLLIGRKASVDIAKDEFIKLSMVEGEVV</sequence>
<organism evidence="2 3">
    <name type="scientific">Thermincola ferriacetica</name>
    <dbReference type="NCBI Taxonomy" id="281456"/>
    <lineage>
        <taxon>Bacteria</taxon>
        <taxon>Bacillati</taxon>
        <taxon>Bacillota</taxon>
        <taxon>Clostridia</taxon>
        <taxon>Eubacteriales</taxon>
        <taxon>Thermincolaceae</taxon>
        <taxon>Thermincola</taxon>
    </lineage>
</organism>
<dbReference type="NCBIfam" id="TIGR03569">
    <property type="entry name" value="NeuB_NnaB"/>
    <property type="match status" value="1"/>
</dbReference>
<comment type="caution">
    <text evidence="2">The sequence shown here is derived from an EMBL/GenBank/DDBJ whole genome shotgun (WGS) entry which is preliminary data.</text>
</comment>
<dbReference type="PATRIC" id="fig|281456.6.peg.1329"/>
<dbReference type="InterPro" id="IPR013785">
    <property type="entry name" value="Aldolase_TIM"/>
</dbReference>
<dbReference type="InterPro" id="IPR020007">
    <property type="entry name" value="NeuB/NeuA"/>
</dbReference>
<dbReference type="PANTHER" id="PTHR42966">
    <property type="entry name" value="N-ACETYLNEURAMINATE SYNTHASE"/>
    <property type="match status" value="1"/>
</dbReference>